<keyword evidence="3" id="KW-1185">Reference proteome</keyword>
<reference evidence="3" key="2">
    <citation type="journal article" date="2017" name="Nat. Plants">
        <title>The Aegilops tauschii genome reveals multiple impacts of transposons.</title>
        <authorList>
            <person name="Zhao G."/>
            <person name="Zou C."/>
            <person name="Li K."/>
            <person name="Wang K."/>
            <person name="Li T."/>
            <person name="Gao L."/>
            <person name="Zhang X."/>
            <person name="Wang H."/>
            <person name="Yang Z."/>
            <person name="Liu X."/>
            <person name="Jiang W."/>
            <person name="Mao L."/>
            <person name="Kong X."/>
            <person name="Jiao Y."/>
            <person name="Jia J."/>
        </authorList>
    </citation>
    <scope>NUCLEOTIDE SEQUENCE [LARGE SCALE GENOMIC DNA]</scope>
    <source>
        <strain evidence="3">cv. AL8/78</strain>
    </source>
</reference>
<protein>
    <submittedName>
        <fullName evidence="2">Uncharacterized protein</fullName>
    </submittedName>
</protein>
<feature type="compositionally biased region" description="Polar residues" evidence="1">
    <location>
        <begin position="115"/>
        <end position="124"/>
    </location>
</feature>
<dbReference type="Gramene" id="AET3Gv20566500.1">
    <property type="protein sequence ID" value="AET3Gv20566500.1"/>
    <property type="gene ID" value="AET3Gv20566500"/>
</dbReference>
<feature type="region of interest" description="Disordered" evidence="1">
    <location>
        <begin position="105"/>
        <end position="129"/>
    </location>
</feature>
<evidence type="ECO:0000256" key="1">
    <source>
        <dbReference type="SAM" id="MobiDB-lite"/>
    </source>
</evidence>
<evidence type="ECO:0000313" key="3">
    <source>
        <dbReference type="Proteomes" id="UP000015105"/>
    </source>
</evidence>
<reference evidence="2" key="3">
    <citation type="journal article" date="2017" name="Nature">
        <title>Genome sequence of the progenitor of the wheat D genome Aegilops tauschii.</title>
        <authorList>
            <person name="Luo M.C."/>
            <person name="Gu Y.Q."/>
            <person name="Puiu D."/>
            <person name="Wang H."/>
            <person name="Twardziok S.O."/>
            <person name="Deal K.R."/>
            <person name="Huo N."/>
            <person name="Zhu T."/>
            <person name="Wang L."/>
            <person name="Wang Y."/>
            <person name="McGuire P.E."/>
            <person name="Liu S."/>
            <person name="Long H."/>
            <person name="Ramasamy R.K."/>
            <person name="Rodriguez J.C."/>
            <person name="Van S.L."/>
            <person name="Yuan L."/>
            <person name="Wang Z."/>
            <person name="Xia Z."/>
            <person name="Xiao L."/>
            <person name="Anderson O.D."/>
            <person name="Ouyang S."/>
            <person name="Liang Y."/>
            <person name="Zimin A.V."/>
            <person name="Pertea G."/>
            <person name="Qi P."/>
            <person name="Bennetzen J.L."/>
            <person name="Dai X."/>
            <person name="Dawson M.W."/>
            <person name="Muller H.G."/>
            <person name="Kugler K."/>
            <person name="Rivarola-Duarte L."/>
            <person name="Spannagl M."/>
            <person name="Mayer K.F.X."/>
            <person name="Lu F.H."/>
            <person name="Bevan M.W."/>
            <person name="Leroy P."/>
            <person name="Li P."/>
            <person name="You F.M."/>
            <person name="Sun Q."/>
            <person name="Liu Z."/>
            <person name="Lyons E."/>
            <person name="Wicker T."/>
            <person name="Salzberg S.L."/>
            <person name="Devos K.M."/>
            <person name="Dvorak J."/>
        </authorList>
    </citation>
    <scope>NUCLEOTIDE SEQUENCE [LARGE SCALE GENOMIC DNA]</scope>
    <source>
        <strain evidence="2">cv. AL8/78</strain>
    </source>
</reference>
<organism evidence="2 3">
    <name type="scientific">Aegilops tauschii subsp. strangulata</name>
    <name type="common">Goatgrass</name>
    <dbReference type="NCBI Taxonomy" id="200361"/>
    <lineage>
        <taxon>Eukaryota</taxon>
        <taxon>Viridiplantae</taxon>
        <taxon>Streptophyta</taxon>
        <taxon>Embryophyta</taxon>
        <taxon>Tracheophyta</taxon>
        <taxon>Spermatophyta</taxon>
        <taxon>Magnoliopsida</taxon>
        <taxon>Liliopsida</taxon>
        <taxon>Poales</taxon>
        <taxon>Poaceae</taxon>
        <taxon>BOP clade</taxon>
        <taxon>Pooideae</taxon>
        <taxon>Triticodae</taxon>
        <taxon>Triticeae</taxon>
        <taxon>Triticinae</taxon>
        <taxon>Aegilops</taxon>
    </lineage>
</organism>
<reference evidence="3" key="1">
    <citation type="journal article" date="2014" name="Science">
        <title>Ancient hybridizations among the ancestral genomes of bread wheat.</title>
        <authorList>
            <consortium name="International Wheat Genome Sequencing Consortium,"/>
            <person name="Marcussen T."/>
            <person name="Sandve S.R."/>
            <person name="Heier L."/>
            <person name="Spannagl M."/>
            <person name="Pfeifer M."/>
            <person name="Jakobsen K.S."/>
            <person name="Wulff B.B."/>
            <person name="Steuernagel B."/>
            <person name="Mayer K.F."/>
            <person name="Olsen O.A."/>
        </authorList>
    </citation>
    <scope>NUCLEOTIDE SEQUENCE [LARGE SCALE GENOMIC DNA]</scope>
    <source>
        <strain evidence="3">cv. AL8/78</strain>
    </source>
</reference>
<evidence type="ECO:0000313" key="2">
    <source>
        <dbReference type="EnsemblPlants" id="AET3Gv20566500.1"/>
    </source>
</evidence>
<dbReference type="AlphaFoldDB" id="A0A453F472"/>
<name>A0A453F472_AEGTS</name>
<proteinExistence type="predicted"/>
<accession>A0A453F472</accession>
<dbReference type="EnsemblPlants" id="AET3Gv20566500.1">
    <property type="protein sequence ID" value="AET3Gv20566500.1"/>
    <property type="gene ID" value="AET3Gv20566500"/>
</dbReference>
<dbReference type="Proteomes" id="UP000015105">
    <property type="component" value="Chromosome 3D"/>
</dbReference>
<reference evidence="2" key="5">
    <citation type="journal article" date="2021" name="G3 (Bethesda)">
        <title>Aegilops tauschii genome assembly Aet v5.0 features greater sequence contiguity and improved annotation.</title>
        <authorList>
            <person name="Wang L."/>
            <person name="Zhu T."/>
            <person name="Rodriguez J.C."/>
            <person name="Deal K.R."/>
            <person name="Dubcovsky J."/>
            <person name="McGuire P.E."/>
            <person name="Lux T."/>
            <person name="Spannagl M."/>
            <person name="Mayer K.F.X."/>
            <person name="Baldrich P."/>
            <person name="Meyers B.C."/>
            <person name="Huo N."/>
            <person name="Gu Y.Q."/>
            <person name="Zhou H."/>
            <person name="Devos K.M."/>
            <person name="Bennetzen J.L."/>
            <person name="Unver T."/>
            <person name="Budak H."/>
            <person name="Gulick P.J."/>
            <person name="Galiba G."/>
            <person name="Kalapos B."/>
            <person name="Nelson D.R."/>
            <person name="Li P."/>
            <person name="You F.M."/>
            <person name="Luo M.C."/>
            <person name="Dvorak J."/>
        </authorList>
    </citation>
    <scope>NUCLEOTIDE SEQUENCE [LARGE SCALE GENOMIC DNA]</scope>
    <source>
        <strain evidence="2">cv. AL8/78</strain>
    </source>
</reference>
<sequence length="299" mass="32165">GRYDDGRRRDVPDYRKIDTTRVQRLPDGVVIPASGRRARHRVAGPERRSRSCEVSGFRCIEETRGRSPPASPRTTSCDVIELQPFPTLPAWLRCPPFCLGSPVSPEAPPGWSSPARLQQRSGSMPPSPSTPLFASADVVAPEEDQVVMSSSPAQVPGTPLFVPCPPAILPTPNSTPPRPPAARRKTLAGVTGLNLIRSIPRLEAKNKDIPIVKLAERLLCQRMGVVEEGELITEAAIEKYVSLFRGQLPDLAVAALRALFRLDCDLATAVEDALLDHGGEAGLELQGHGEEGATATVAT</sequence>
<reference evidence="2" key="4">
    <citation type="submission" date="2019-03" db="UniProtKB">
        <authorList>
            <consortium name="EnsemblPlants"/>
        </authorList>
    </citation>
    <scope>IDENTIFICATION</scope>
</reference>